<evidence type="ECO:0000256" key="1">
    <source>
        <dbReference type="ARBA" id="ARBA00004141"/>
    </source>
</evidence>
<dbReference type="Pfam" id="PF01124">
    <property type="entry name" value="MAPEG"/>
    <property type="match status" value="1"/>
</dbReference>
<evidence type="ECO:0000256" key="2">
    <source>
        <dbReference type="ARBA" id="ARBA00022692"/>
    </source>
</evidence>
<dbReference type="SUPFAM" id="SSF161084">
    <property type="entry name" value="MAPEG domain-like"/>
    <property type="match status" value="1"/>
</dbReference>
<dbReference type="GO" id="GO:0016020">
    <property type="term" value="C:membrane"/>
    <property type="evidence" value="ECO:0007669"/>
    <property type="project" value="UniProtKB-SubCell"/>
</dbReference>
<dbReference type="GO" id="GO:0005783">
    <property type="term" value="C:endoplasmic reticulum"/>
    <property type="evidence" value="ECO:0007669"/>
    <property type="project" value="TreeGrafter"/>
</dbReference>
<evidence type="ECO:0000313" key="6">
    <source>
        <dbReference type="EMBL" id="CDW72188.1"/>
    </source>
</evidence>
<dbReference type="InterPro" id="IPR001129">
    <property type="entry name" value="Membr-assoc_MAPEG"/>
</dbReference>
<dbReference type="AlphaFoldDB" id="A0A077ZQJ2"/>
<feature type="transmembrane region" description="Helical" evidence="5">
    <location>
        <begin position="20"/>
        <end position="41"/>
    </location>
</feature>
<reference evidence="6 7" key="1">
    <citation type="submission" date="2014-06" db="EMBL/GenBank/DDBJ databases">
        <authorList>
            <person name="Swart Estienne"/>
        </authorList>
    </citation>
    <scope>NUCLEOTIDE SEQUENCE [LARGE SCALE GENOMIC DNA]</scope>
    <source>
        <strain evidence="6 7">130c</strain>
    </source>
</reference>
<dbReference type="InterPro" id="IPR050997">
    <property type="entry name" value="MAPEG"/>
</dbReference>
<proteinExistence type="predicted"/>
<dbReference type="GO" id="GO:0006691">
    <property type="term" value="P:leukotriene metabolic process"/>
    <property type="evidence" value="ECO:0007669"/>
    <property type="project" value="UniProtKB-ARBA"/>
</dbReference>
<feature type="transmembrane region" description="Helical" evidence="5">
    <location>
        <begin position="111"/>
        <end position="138"/>
    </location>
</feature>
<evidence type="ECO:0000256" key="4">
    <source>
        <dbReference type="ARBA" id="ARBA00023136"/>
    </source>
</evidence>
<dbReference type="PANTHER" id="PTHR10250:SF26">
    <property type="entry name" value="GLUTATHIONE S-TRANSFERASE 3, MITOCHONDRIAL"/>
    <property type="match status" value="1"/>
</dbReference>
<dbReference type="InterPro" id="IPR023352">
    <property type="entry name" value="MAPEG-like_dom_sf"/>
</dbReference>
<evidence type="ECO:0000256" key="3">
    <source>
        <dbReference type="ARBA" id="ARBA00022989"/>
    </source>
</evidence>
<evidence type="ECO:0000313" key="7">
    <source>
        <dbReference type="Proteomes" id="UP000039865"/>
    </source>
</evidence>
<comment type="subcellular location">
    <subcellularLocation>
        <location evidence="1">Membrane</location>
        <topology evidence="1">Multi-pass membrane protein</topology>
    </subcellularLocation>
</comment>
<dbReference type="GO" id="GO:0004364">
    <property type="term" value="F:glutathione transferase activity"/>
    <property type="evidence" value="ECO:0007669"/>
    <property type="project" value="TreeGrafter"/>
</dbReference>
<sequence>MSQDKVSEYLTRKLCSKRYGLVLGVVGLLGLQNYSFAFLTAQKVRARVFPKEYMESTFGNQIRREFGPDAHVPGMGYPDMGAGPFSKQLAYKDWFEFNNAQRVHSNSLEQLAWSLPAFLIAGIFFPRLAASLGGVVFVGRELYRYGYMTKEGPSSKIREMGAIPLNVAQLTLLLCIGFIGVRYMTGGFLKRRKLIKKLTMQPIDRKIAEVIEKEAKKKQGWAN</sequence>
<organism evidence="6 7">
    <name type="scientific">Stylonychia lemnae</name>
    <name type="common">Ciliate</name>
    <dbReference type="NCBI Taxonomy" id="5949"/>
    <lineage>
        <taxon>Eukaryota</taxon>
        <taxon>Sar</taxon>
        <taxon>Alveolata</taxon>
        <taxon>Ciliophora</taxon>
        <taxon>Intramacronucleata</taxon>
        <taxon>Spirotrichea</taxon>
        <taxon>Stichotrichia</taxon>
        <taxon>Sporadotrichida</taxon>
        <taxon>Oxytrichidae</taxon>
        <taxon>Stylonychinae</taxon>
        <taxon>Stylonychia</taxon>
    </lineage>
</organism>
<dbReference type="GO" id="GO:0005635">
    <property type="term" value="C:nuclear envelope"/>
    <property type="evidence" value="ECO:0007669"/>
    <property type="project" value="TreeGrafter"/>
</dbReference>
<gene>
    <name evidence="6" type="primary">Contig17530.g18650</name>
    <name evidence="6" type="ORF">STYLEM_1145</name>
</gene>
<keyword evidence="4 5" id="KW-0472">Membrane</keyword>
<dbReference type="InParanoid" id="A0A077ZQJ2"/>
<dbReference type="Gene3D" id="1.20.120.550">
    <property type="entry name" value="Membrane associated eicosanoid/glutathione metabolism-like domain"/>
    <property type="match status" value="1"/>
</dbReference>
<protein>
    <submittedName>
        <fullName evidence="6">Mapeg family protein</fullName>
    </submittedName>
</protein>
<dbReference type="OrthoDB" id="410651at2759"/>
<evidence type="ECO:0000256" key="5">
    <source>
        <dbReference type="SAM" id="Phobius"/>
    </source>
</evidence>
<keyword evidence="2 5" id="KW-0812">Transmembrane</keyword>
<dbReference type="Proteomes" id="UP000039865">
    <property type="component" value="Unassembled WGS sequence"/>
</dbReference>
<feature type="transmembrane region" description="Helical" evidence="5">
    <location>
        <begin position="163"/>
        <end position="184"/>
    </location>
</feature>
<dbReference type="EMBL" id="CCKQ01001085">
    <property type="protein sequence ID" value="CDW72188.1"/>
    <property type="molecule type" value="Genomic_DNA"/>
</dbReference>
<keyword evidence="7" id="KW-1185">Reference proteome</keyword>
<dbReference type="PANTHER" id="PTHR10250">
    <property type="entry name" value="MICROSOMAL GLUTATHIONE S-TRANSFERASE"/>
    <property type="match status" value="1"/>
</dbReference>
<keyword evidence="3 5" id="KW-1133">Transmembrane helix</keyword>
<name>A0A077ZQJ2_STYLE</name>
<accession>A0A077ZQJ2</accession>
<dbReference type="GO" id="GO:0004602">
    <property type="term" value="F:glutathione peroxidase activity"/>
    <property type="evidence" value="ECO:0007669"/>
    <property type="project" value="TreeGrafter"/>
</dbReference>